<sequence>MSENNPELGKRLRTGDFETNVHDRGQGPAVLLIHGSGPGVSAWANWRPVLPVLAERFRVIAPDMVGFGYTERPAGIHYGLDTWCRHALAVLDALGVERAHIVGNSFGGALALALATRHPERVGRLVLMGSAGLSFPITPGLDAVWGYTPSVANMRKLLDIFAYNRALVNDELAELRYRASTRPGVQEAYAAMFPAPRQRSVDALATPEDALRKLDKETLIIHGREDQVIPLESSYRLHALIGPSQLHVFGHCGHWTQIEQTARFNRLVTDFFVEAGQS</sequence>
<organism evidence="3 4">
    <name type="scientific">Aerosticca soli</name>
    <dbReference type="NCBI Taxonomy" id="2010829"/>
    <lineage>
        <taxon>Bacteria</taxon>
        <taxon>Pseudomonadati</taxon>
        <taxon>Pseudomonadota</taxon>
        <taxon>Gammaproteobacteria</taxon>
        <taxon>Lysobacterales</taxon>
        <taxon>Rhodanobacteraceae</taxon>
        <taxon>Aerosticca</taxon>
    </lineage>
</organism>
<protein>
    <submittedName>
        <fullName evidence="3">2-hydroxymuconic semialdehyde hydrolase</fullName>
    </submittedName>
</protein>
<dbReference type="SUPFAM" id="SSF53474">
    <property type="entry name" value="alpha/beta-Hydrolases"/>
    <property type="match status" value="1"/>
</dbReference>
<accession>A0A2Z6E431</accession>
<dbReference type="AlphaFoldDB" id="A0A2Z6E431"/>
<proteinExistence type="predicted"/>
<dbReference type="EMBL" id="AP018560">
    <property type="protein sequence ID" value="BBD79544.1"/>
    <property type="molecule type" value="Genomic_DNA"/>
</dbReference>
<dbReference type="RefSeq" id="WP_126536785.1">
    <property type="nucleotide sequence ID" value="NZ_AP018560.1"/>
</dbReference>
<gene>
    <name evidence="3" type="ORF">ALSL_0879</name>
</gene>
<dbReference type="Pfam" id="PF00561">
    <property type="entry name" value="Abhydrolase_1"/>
    <property type="match status" value="1"/>
</dbReference>
<dbReference type="Gene3D" id="3.40.50.1820">
    <property type="entry name" value="alpha/beta hydrolase"/>
    <property type="match status" value="1"/>
</dbReference>
<keyword evidence="1 3" id="KW-0378">Hydrolase</keyword>
<evidence type="ECO:0000313" key="4">
    <source>
        <dbReference type="Proteomes" id="UP000270530"/>
    </source>
</evidence>
<evidence type="ECO:0000313" key="3">
    <source>
        <dbReference type="EMBL" id="BBD79544.1"/>
    </source>
</evidence>
<dbReference type="InterPro" id="IPR000073">
    <property type="entry name" value="AB_hydrolase_1"/>
</dbReference>
<feature type="domain" description="AB hydrolase-1" evidence="2">
    <location>
        <begin position="28"/>
        <end position="259"/>
    </location>
</feature>
<keyword evidence="4" id="KW-1185">Reference proteome</keyword>
<name>A0A2Z6E431_9GAMM</name>
<evidence type="ECO:0000259" key="2">
    <source>
        <dbReference type="Pfam" id="PF00561"/>
    </source>
</evidence>
<dbReference type="PANTHER" id="PTHR43798">
    <property type="entry name" value="MONOACYLGLYCEROL LIPASE"/>
    <property type="match status" value="1"/>
</dbReference>
<dbReference type="OrthoDB" id="2086224at2"/>
<dbReference type="GO" id="GO:0016787">
    <property type="term" value="F:hydrolase activity"/>
    <property type="evidence" value="ECO:0007669"/>
    <property type="project" value="UniProtKB-KW"/>
</dbReference>
<reference evidence="4" key="2">
    <citation type="submission" date="2018-06" db="EMBL/GenBank/DDBJ databases">
        <title>Genome sequence of Rhodanobacteraceae bacterium strain Dysh456.</title>
        <authorList>
            <person name="Fukui M."/>
        </authorList>
    </citation>
    <scope>NUCLEOTIDE SEQUENCE [LARGE SCALE GENOMIC DNA]</scope>
    <source>
        <strain evidence="4">Dysh456</strain>
    </source>
</reference>
<dbReference type="InterPro" id="IPR050266">
    <property type="entry name" value="AB_hydrolase_sf"/>
</dbReference>
<dbReference type="PANTHER" id="PTHR43798:SF31">
    <property type="entry name" value="AB HYDROLASE SUPERFAMILY PROTEIN YCLE"/>
    <property type="match status" value="1"/>
</dbReference>
<dbReference type="Proteomes" id="UP000270530">
    <property type="component" value="Chromosome"/>
</dbReference>
<dbReference type="PRINTS" id="PR00111">
    <property type="entry name" value="ABHYDROLASE"/>
</dbReference>
<dbReference type="InterPro" id="IPR029058">
    <property type="entry name" value="AB_hydrolase_fold"/>
</dbReference>
<reference evidence="4" key="1">
    <citation type="submission" date="2018-04" db="EMBL/GenBank/DDBJ databases">
        <authorList>
            <person name="Watanabe M."/>
            <person name="Kojima H."/>
        </authorList>
    </citation>
    <scope>NUCLEOTIDE SEQUENCE [LARGE SCALE GENOMIC DNA]</scope>
    <source>
        <strain evidence="4">Dysh456</strain>
    </source>
</reference>
<dbReference type="GO" id="GO:0016020">
    <property type="term" value="C:membrane"/>
    <property type="evidence" value="ECO:0007669"/>
    <property type="project" value="TreeGrafter"/>
</dbReference>
<evidence type="ECO:0000256" key="1">
    <source>
        <dbReference type="ARBA" id="ARBA00022801"/>
    </source>
</evidence>
<dbReference type="KEGG" id="rbd:ALSL_0879"/>